<dbReference type="PROSITE" id="PS51193">
    <property type="entry name" value="HELICASE_ATP_BIND_2"/>
    <property type="match status" value="1"/>
</dbReference>
<dbReference type="InterPro" id="IPR006310">
    <property type="entry name" value="DinG"/>
</dbReference>
<keyword evidence="3 6" id="KW-0378">Hydrolase</keyword>
<dbReference type="SMART" id="SM00487">
    <property type="entry name" value="DEXDc"/>
    <property type="match status" value="1"/>
</dbReference>
<evidence type="ECO:0000256" key="7">
    <source>
        <dbReference type="RuleBase" id="RU364106"/>
    </source>
</evidence>
<keyword evidence="2 6" id="KW-0547">Nucleotide-binding</keyword>
<evidence type="ECO:0000256" key="2">
    <source>
        <dbReference type="ARBA" id="ARBA00022741"/>
    </source>
</evidence>
<dbReference type="NCBIfam" id="TIGR00573">
    <property type="entry name" value="dnaq"/>
    <property type="match status" value="1"/>
</dbReference>
<dbReference type="EMBL" id="FTPL01000001">
    <property type="protein sequence ID" value="SIT66311.1"/>
    <property type="molecule type" value="Genomic_DNA"/>
</dbReference>
<protein>
    <recommendedName>
        <fullName evidence="6 7">3'-5' exonuclease DinG</fullName>
        <ecNumber evidence="6 7">3.1.-.-</ecNumber>
    </recommendedName>
</protein>
<dbReference type="Pfam" id="PF00929">
    <property type="entry name" value="RNase_T"/>
    <property type="match status" value="1"/>
</dbReference>
<dbReference type="EC" id="3.1.-.-" evidence="6 7"/>
<dbReference type="Pfam" id="PF13307">
    <property type="entry name" value="Helicase_C_2"/>
    <property type="match status" value="1"/>
</dbReference>
<sequence length="926" mass="102114">MDMLGKKYAVVDLESTGNSPKNGDRIIEIGIVIVEDHVITQTYSTFLNPEKRIPAFICSLTGISDSDVKGAPKFEERAAEIRQLLDGCVFVAHNVSFDLPFLQQEFRRSGQPEWAGQSIDTVELAKIIRPSAASYKLQDIAADFGIVLDNAHRAVEDATATAHLLIHLFRRLDGLPEETLSALHKRSFRMKTDLSPVFFDALRKRRSATGDSGYTVWRGMAMKSPAPVASVRSQAAYPATDTEKRELLKTVFPHFEERPAQMAMMDAVHETLAGKGEAAIEAATGIGKTFAYLLPATVCAVTDGRPAVISTYTNHLTEQIIGREAEKVSEALGTPVNAVLLKGMNHYIDLERFAGILEAEDESYDETLAVLQVLVWLSETETGDLEELNVSGGGSLFIDKIRKYRSVTERQDTEKVDFFLRSVRAAEKATVIVTNHAMLLADADRFEPLLGNISGLVIDEAHQFMPAATARAEIIFSYTEWKYTIGQIGRPGDGLLHDRFAYASDGAGSPGAREVARMGRAYEEMMDSFDRAFGAIQAYIQSVDEKTHEQKKVFTLTDMTALLPVCTEAGESLYHWLDLAGDCTRLFGNSPDSARQENARFLAEWKHWLREITLHAAGWMELFGVWDSGGAAWAEADMRSLPGSLKIVRQPADVSGIIRQSTDRFRGTGIVWTSGTMTLPGKERFIADSLGLGAEVPVKKFEAPPGFYEGAKLYVVNDMPDILSVPQLDYIEAVADAVVQTVIATGGRCFVLFTSHDMLRKTYELISDSELLAEYMLIAQGITPGSRMRLLKSFQRFSNSVLFGTDSFWEGVDAPGDALAAVIVVRLPFSSPDNPVFRARAAVMAAEGKNPFSELSLPAALLKFRQGFGRLIRSSSDRGAYIVLDRRIEKKSYGKEFLRALPAVPMEKVALADMVLELESWYNGGV</sequence>
<dbReference type="GO" id="GO:0005829">
    <property type="term" value="C:cytosol"/>
    <property type="evidence" value="ECO:0007669"/>
    <property type="project" value="TreeGrafter"/>
</dbReference>
<feature type="binding site" evidence="6">
    <location>
        <begin position="282"/>
        <end position="289"/>
    </location>
    <ligand>
        <name>ATP</name>
        <dbReference type="ChEBI" id="CHEBI:30616"/>
    </ligand>
</feature>
<evidence type="ECO:0000256" key="1">
    <source>
        <dbReference type="ARBA" id="ARBA00022722"/>
    </source>
</evidence>
<evidence type="ECO:0000256" key="5">
    <source>
        <dbReference type="ARBA" id="ARBA00022840"/>
    </source>
</evidence>
<dbReference type="PANTHER" id="PTHR30231">
    <property type="entry name" value="DNA POLYMERASE III SUBUNIT EPSILON"/>
    <property type="match status" value="1"/>
</dbReference>
<dbReference type="InterPro" id="IPR027417">
    <property type="entry name" value="P-loop_NTPase"/>
</dbReference>
<dbReference type="Proteomes" id="UP000187550">
    <property type="component" value="Unassembled WGS sequence"/>
</dbReference>
<dbReference type="InterPro" id="IPR012337">
    <property type="entry name" value="RNaseH-like_sf"/>
</dbReference>
<dbReference type="InterPro" id="IPR011545">
    <property type="entry name" value="DEAD/DEAH_box_helicase_dom"/>
</dbReference>
<dbReference type="Pfam" id="PF00270">
    <property type="entry name" value="DEAD"/>
    <property type="match status" value="1"/>
</dbReference>
<dbReference type="SMART" id="SM00479">
    <property type="entry name" value="EXOIII"/>
    <property type="match status" value="1"/>
</dbReference>
<dbReference type="InterPro" id="IPR006555">
    <property type="entry name" value="ATP-dep_Helicase_C"/>
</dbReference>
<keyword evidence="5 6" id="KW-0067">ATP-binding</keyword>
<dbReference type="InterPro" id="IPR014013">
    <property type="entry name" value="Helic_SF1/SF2_ATP-bd_DinG/Rad3"/>
</dbReference>
<feature type="domain" description="Helicase ATP-binding" evidence="8">
    <location>
        <begin position="247"/>
        <end position="566"/>
    </location>
</feature>
<evidence type="ECO:0000259" key="8">
    <source>
        <dbReference type="PROSITE" id="PS51193"/>
    </source>
</evidence>
<dbReference type="AlphaFoldDB" id="A0A1U7PIC5"/>
<accession>A0A1U7PIC5</accession>
<dbReference type="SUPFAM" id="SSF52540">
    <property type="entry name" value="P-loop containing nucleoside triphosphate hydrolases"/>
    <property type="match status" value="2"/>
</dbReference>
<dbReference type="SMART" id="SM00491">
    <property type="entry name" value="HELICc2"/>
    <property type="match status" value="1"/>
</dbReference>
<dbReference type="Gene3D" id="3.40.50.300">
    <property type="entry name" value="P-loop containing nucleotide triphosphate hydrolases"/>
    <property type="match status" value="2"/>
</dbReference>
<feature type="short sequence motif" description="DEAH box" evidence="6">
    <location>
        <begin position="459"/>
        <end position="462"/>
    </location>
</feature>
<dbReference type="GO" id="GO:0004386">
    <property type="term" value="F:helicase activity"/>
    <property type="evidence" value="ECO:0007669"/>
    <property type="project" value="UniProtKB-KW"/>
</dbReference>
<dbReference type="InterPro" id="IPR036397">
    <property type="entry name" value="RNaseH_sf"/>
</dbReference>
<dbReference type="NCBIfam" id="NF005981">
    <property type="entry name" value="PRK08074.1"/>
    <property type="match status" value="1"/>
</dbReference>
<evidence type="ECO:0000313" key="9">
    <source>
        <dbReference type="EMBL" id="SIT66311.1"/>
    </source>
</evidence>
<dbReference type="PANTHER" id="PTHR30231:SF41">
    <property type="entry name" value="DNA POLYMERASE III SUBUNIT EPSILON"/>
    <property type="match status" value="1"/>
</dbReference>
<evidence type="ECO:0000256" key="3">
    <source>
        <dbReference type="ARBA" id="ARBA00022801"/>
    </source>
</evidence>
<name>A0A1U7PIC5_9BACI</name>
<dbReference type="CDD" id="cd06127">
    <property type="entry name" value="DEDDh"/>
    <property type="match status" value="1"/>
</dbReference>
<organism evidence="9 10">
    <name type="scientific">Edaphobacillus lindanitolerans</name>
    <dbReference type="NCBI Taxonomy" id="550447"/>
    <lineage>
        <taxon>Bacteria</taxon>
        <taxon>Bacillati</taxon>
        <taxon>Bacillota</taxon>
        <taxon>Bacilli</taxon>
        <taxon>Bacillales</taxon>
        <taxon>Bacillaceae</taxon>
        <taxon>Edaphobacillus</taxon>
    </lineage>
</organism>
<dbReference type="SUPFAM" id="SSF53098">
    <property type="entry name" value="Ribonuclease H-like"/>
    <property type="match status" value="1"/>
</dbReference>
<proteinExistence type="inferred from homology"/>
<keyword evidence="9" id="KW-0347">Helicase</keyword>
<evidence type="ECO:0000313" key="10">
    <source>
        <dbReference type="Proteomes" id="UP000187550"/>
    </source>
</evidence>
<keyword evidence="4 6" id="KW-0269">Exonuclease</keyword>
<dbReference type="HAMAP" id="MF_02206">
    <property type="entry name" value="DinG_exonucl"/>
    <property type="match status" value="1"/>
</dbReference>
<reference evidence="10" key="1">
    <citation type="submission" date="2017-01" db="EMBL/GenBank/DDBJ databases">
        <authorList>
            <person name="Varghese N."/>
            <person name="Submissions S."/>
        </authorList>
    </citation>
    <scope>NUCLEOTIDE SEQUENCE [LARGE SCALE GENOMIC DNA]</scope>
    <source>
        <strain evidence="10">MNA4</strain>
    </source>
</reference>
<evidence type="ECO:0000256" key="6">
    <source>
        <dbReference type="HAMAP-Rule" id="MF_02206"/>
    </source>
</evidence>
<dbReference type="GO" id="GO:0005524">
    <property type="term" value="F:ATP binding"/>
    <property type="evidence" value="ECO:0007669"/>
    <property type="project" value="UniProtKB-UniRule"/>
</dbReference>
<comment type="function">
    <text evidence="6 7">3'-5' exonuclease.</text>
</comment>
<dbReference type="STRING" id="550447.SAMN05428946_0055"/>
<dbReference type="GO" id="GO:0045004">
    <property type="term" value="P:DNA replication proofreading"/>
    <property type="evidence" value="ECO:0007669"/>
    <property type="project" value="TreeGrafter"/>
</dbReference>
<dbReference type="NCBIfam" id="TIGR01407">
    <property type="entry name" value="dinG_rel"/>
    <property type="match status" value="1"/>
</dbReference>
<gene>
    <name evidence="6 7" type="primary">dinG</name>
    <name evidence="9" type="ORF">SAMN05428946_0055</name>
</gene>
<dbReference type="GO" id="GO:0016818">
    <property type="term" value="F:hydrolase activity, acting on acid anhydrides, in phosphorus-containing anhydrides"/>
    <property type="evidence" value="ECO:0007669"/>
    <property type="project" value="InterPro"/>
</dbReference>
<dbReference type="GO" id="GO:0003887">
    <property type="term" value="F:DNA-directed DNA polymerase activity"/>
    <property type="evidence" value="ECO:0007669"/>
    <property type="project" value="InterPro"/>
</dbReference>
<dbReference type="GO" id="GO:0008408">
    <property type="term" value="F:3'-5' exonuclease activity"/>
    <property type="evidence" value="ECO:0007669"/>
    <property type="project" value="UniProtKB-UniRule"/>
</dbReference>
<keyword evidence="10" id="KW-1185">Reference proteome</keyword>
<comment type="similarity">
    <text evidence="6 7">Belongs to the helicase family. DinG subfamily. Type 2 sub-subfamily.</text>
</comment>
<dbReference type="FunFam" id="3.30.420.10:FF:000045">
    <property type="entry name" value="3'-5' exonuclease DinG"/>
    <property type="match status" value="1"/>
</dbReference>
<dbReference type="InterPro" id="IPR014001">
    <property type="entry name" value="Helicase_ATP-bd"/>
</dbReference>
<dbReference type="InterPro" id="IPR006054">
    <property type="entry name" value="DnaQ"/>
</dbReference>
<keyword evidence="1 6" id="KW-0540">Nuclease</keyword>
<dbReference type="InterPro" id="IPR013520">
    <property type="entry name" value="Ribonucl_H"/>
</dbReference>
<dbReference type="Gene3D" id="3.30.420.10">
    <property type="entry name" value="Ribonuclease H-like superfamily/Ribonuclease H"/>
    <property type="match status" value="1"/>
</dbReference>
<dbReference type="RefSeq" id="WP_234982221.1">
    <property type="nucleotide sequence ID" value="NZ_FTPL01000001.1"/>
</dbReference>
<evidence type="ECO:0000256" key="4">
    <source>
        <dbReference type="ARBA" id="ARBA00022839"/>
    </source>
</evidence>
<dbReference type="GO" id="GO:0003677">
    <property type="term" value="F:DNA binding"/>
    <property type="evidence" value="ECO:0007669"/>
    <property type="project" value="InterPro"/>
</dbReference>